<sequence>MAGKQTKTAKRARSQNLKRNVTPEVTQDSQARNQMAHVPKMTEASTQRKLSKLQAKKQLAITRLYGQKKKKVYSEKELDIPTLNKAIVPGVKIKSGKKGKKFVNDHDLLTLNRLINTIGDHNDQITESKLEKAKRLEEIRELKRQEIERKEDEKKEQLENKKDEIKRKASIARSLRRKNKRETFHANPLTAASDAVKPQKKVAFA</sequence>
<comment type="subcellular location">
    <subcellularLocation>
        <location evidence="1">Nucleus</location>
        <location evidence="1">Nucleolus</location>
    </subcellularLocation>
</comment>
<dbReference type="GeneID" id="28725687"/>
<evidence type="ECO:0000256" key="6">
    <source>
        <dbReference type="ARBA" id="ARBA00022517"/>
    </source>
</evidence>
<dbReference type="PANTHER" id="PTHR28028:SF1">
    <property type="entry name" value="60S RIBOSOMAL SUBUNIT ASSEMBLY_EXPORT PROTEIN LOC1"/>
    <property type="match status" value="1"/>
</dbReference>
<evidence type="ECO:0000256" key="4">
    <source>
        <dbReference type="ARBA" id="ARBA00020853"/>
    </source>
</evidence>
<keyword evidence="8" id="KW-0175">Coiled coil</keyword>
<dbReference type="GO" id="GO:0008298">
    <property type="term" value="P:intracellular mRNA localization"/>
    <property type="evidence" value="ECO:0007669"/>
    <property type="project" value="TreeGrafter"/>
</dbReference>
<dbReference type="InterPro" id="IPR037650">
    <property type="entry name" value="Loc1"/>
</dbReference>
<feature type="compositionally biased region" description="Basic and acidic residues" evidence="10">
    <location>
        <begin position="145"/>
        <end position="167"/>
    </location>
</feature>
<evidence type="ECO:0000256" key="9">
    <source>
        <dbReference type="ARBA" id="ARBA00023242"/>
    </source>
</evidence>
<organism evidence="11 12">
    <name type="scientific">Eremothecium sinecaudum</name>
    <dbReference type="NCBI Taxonomy" id="45286"/>
    <lineage>
        <taxon>Eukaryota</taxon>
        <taxon>Fungi</taxon>
        <taxon>Dikarya</taxon>
        <taxon>Ascomycota</taxon>
        <taxon>Saccharomycotina</taxon>
        <taxon>Saccharomycetes</taxon>
        <taxon>Saccharomycetales</taxon>
        <taxon>Saccharomycetaceae</taxon>
        <taxon>Eremothecium</taxon>
    </lineage>
</organism>
<evidence type="ECO:0000256" key="2">
    <source>
        <dbReference type="ARBA" id="ARBA00008132"/>
    </source>
</evidence>
<proteinExistence type="inferred from homology"/>
<dbReference type="GO" id="GO:0051028">
    <property type="term" value="P:mRNA transport"/>
    <property type="evidence" value="ECO:0007669"/>
    <property type="project" value="UniProtKB-KW"/>
</dbReference>
<dbReference type="GO" id="GO:0030687">
    <property type="term" value="C:preribosome, large subunit precursor"/>
    <property type="evidence" value="ECO:0007669"/>
    <property type="project" value="TreeGrafter"/>
</dbReference>
<evidence type="ECO:0000256" key="1">
    <source>
        <dbReference type="ARBA" id="ARBA00004604"/>
    </source>
</evidence>
<dbReference type="STRING" id="45286.A0A0X8HVV0"/>
<name>A0A0X8HVV0_9SACH</name>
<accession>A0A0X8HVV0</accession>
<feature type="compositionally biased region" description="Basic residues" evidence="10">
    <location>
        <begin position="168"/>
        <end position="180"/>
    </location>
</feature>
<comment type="similarity">
    <text evidence="2">Belongs to the LOC1 family.</text>
</comment>
<feature type="region of interest" description="Disordered" evidence="10">
    <location>
        <begin position="145"/>
        <end position="205"/>
    </location>
</feature>
<evidence type="ECO:0000313" key="11">
    <source>
        <dbReference type="EMBL" id="AMD22340.1"/>
    </source>
</evidence>
<dbReference type="GO" id="GO:0042273">
    <property type="term" value="P:ribosomal large subunit biogenesis"/>
    <property type="evidence" value="ECO:0007669"/>
    <property type="project" value="InterPro"/>
</dbReference>
<evidence type="ECO:0000256" key="7">
    <source>
        <dbReference type="ARBA" id="ARBA00022816"/>
    </source>
</evidence>
<dbReference type="EMBL" id="CP014247">
    <property type="protein sequence ID" value="AMD22340.1"/>
    <property type="molecule type" value="Genomic_DNA"/>
</dbReference>
<dbReference type="PANTHER" id="PTHR28028">
    <property type="entry name" value="60S RIBOSOMAL SUBUNIT ASSEMBLY/EXPORT PROTEIN LOC1"/>
    <property type="match status" value="1"/>
</dbReference>
<dbReference type="RefSeq" id="XP_017989336.1">
    <property type="nucleotide sequence ID" value="XM_018133847.1"/>
</dbReference>
<evidence type="ECO:0000256" key="3">
    <source>
        <dbReference type="ARBA" id="ARBA00019670"/>
    </source>
</evidence>
<keyword evidence="7" id="KW-0509">mRNA transport</keyword>
<keyword evidence="12" id="KW-1185">Reference proteome</keyword>
<dbReference type="GO" id="GO:0003729">
    <property type="term" value="F:mRNA binding"/>
    <property type="evidence" value="ECO:0007669"/>
    <property type="project" value="InterPro"/>
</dbReference>
<evidence type="ECO:0000256" key="5">
    <source>
        <dbReference type="ARBA" id="ARBA00022448"/>
    </source>
</evidence>
<evidence type="ECO:0000256" key="10">
    <source>
        <dbReference type="SAM" id="MobiDB-lite"/>
    </source>
</evidence>
<dbReference type="OrthoDB" id="1743802at2759"/>
<keyword evidence="9" id="KW-0539">Nucleus</keyword>
<evidence type="ECO:0000256" key="8">
    <source>
        <dbReference type="ARBA" id="ARBA00023054"/>
    </source>
</evidence>
<dbReference type="GO" id="GO:0005730">
    <property type="term" value="C:nucleolus"/>
    <property type="evidence" value="ECO:0007669"/>
    <property type="project" value="UniProtKB-SubCell"/>
</dbReference>
<reference evidence="11 12" key="1">
    <citation type="submission" date="2016-01" db="EMBL/GenBank/DDBJ databases">
        <title>Genome sequence of the yeast Holleya sinecauda.</title>
        <authorList>
            <person name="Dietrich F.S."/>
        </authorList>
    </citation>
    <scope>NUCLEOTIDE SEQUENCE [LARGE SCALE GENOMIC DNA]</scope>
    <source>
        <strain evidence="11 12">ATCC 58844</strain>
    </source>
</reference>
<evidence type="ECO:0000313" key="12">
    <source>
        <dbReference type="Proteomes" id="UP000243052"/>
    </source>
</evidence>
<dbReference type="AlphaFoldDB" id="A0A0X8HVV0"/>
<gene>
    <name evidence="11" type="ORF">AW171_hschr74372</name>
</gene>
<keyword evidence="5" id="KW-0813">Transport</keyword>
<feature type="region of interest" description="Disordered" evidence="10">
    <location>
        <begin position="1"/>
        <end position="50"/>
    </location>
</feature>
<dbReference type="Proteomes" id="UP000243052">
    <property type="component" value="Chromosome vii"/>
</dbReference>
<feature type="compositionally biased region" description="Polar residues" evidence="10">
    <location>
        <begin position="14"/>
        <end position="33"/>
    </location>
</feature>
<keyword evidence="6" id="KW-0690">Ribosome biogenesis</keyword>
<protein>
    <recommendedName>
        <fullName evidence="3">60S ribosomal subunit assembly/export protein LOC1</fullName>
    </recommendedName>
    <alternativeName>
        <fullName evidence="4">60S ribosomal subunit assembly/export protein loc1</fullName>
    </alternativeName>
</protein>